<name>A0A2T4ICI8_9RHOO</name>
<dbReference type="Gene3D" id="3.40.640.10">
    <property type="entry name" value="Type I PLP-dependent aspartate aminotransferase-like (Major domain)"/>
    <property type="match status" value="1"/>
</dbReference>
<comment type="similarity">
    <text evidence="2">Belongs to the class-I pyridoxal-phosphate-dependent aminotransferase family.</text>
</comment>
<keyword evidence="8" id="KW-1185">Reference proteome</keyword>
<dbReference type="EMBL" id="PZKC01000013">
    <property type="protein sequence ID" value="PTD95483.1"/>
    <property type="molecule type" value="Genomic_DNA"/>
</dbReference>
<protein>
    <submittedName>
        <fullName evidence="7">Aminotransferase</fullName>
    </submittedName>
</protein>
<keyword evidence="4 7" id="KW-0808">Transferase</keyword>
<dbReference type="GO" id="GO:0005737">
    <property type="term" value="C:cytoplasm"/>
    <property type="evidence" value="ECO:0007669"/>
    <property type="project" value="TreeGrafter"/>
</dbReference>
<keyword evidence="3 7" id="KW-0032">Aminotransferase</keyword>
<dbReference type="SUPFAM" id="SSF53383">
    <property type="entry name" value="PLP-dependent transferases"/>
    <property type="match status" value="1"/>
</dbReference>
<dbReference type="RefSeq" id="WP_107494498.1">
    <property type="nucleotide sequence ID" value="NZ_PZKC01000013.1"/>
</dbReference>
<dbReference type="InterPro" id="IPR015421">
    <property type="entry name" value="PyrdxlP-dep_Trfase_major"/>
</dbReference>
<reference evidence="7 8" key="2">
    <citation type="submission" date="2018-04" db="EMBL/GenBank/DDBJ databases">
        <title>Thauera lacus sp. nov., isolated from an saline lake in Inner Mongolia, China.</title>
        <authorList>
            <person name="Liang Q.-Y."/>
        </authorList>
    </citation>
    <scope>NUCLEOTIDE SEQUENCE [LARGE SCALE GENOMIC DNA]</scope>
    <source>
        <strain evidence="7 8">D20</strain>
    </source>
</reference>
<reference evidence="7 8" key="1">
    <citation type="submission" date="2018-03" db="EMBL/GenBank/DDBJ databases">
        <authorList>
            <person name="Keele B.F."/>
        </authorList>
    </citation>
    <scope>NUCLEOTIDE SEQUENCE [LARGE SCALE GENOMIC DNA]</scope>
    <source>
        <strain evidence="7 8">D20</strain>
    </source>
</reference>
<evidence type="ECO:0000259" key="6">
    <source>
        <dbReference type="Pfam" id="PF00155"/>
    </source>
</evidence>
<dbReference type="NCBIfam" id="NF006569">
    <property type="entry name" value="PRK09082.1"/>
    <property type="match status" value="1"/>
</dbReference>
<evidence type="ECO:0000256" key="4">
    <source>
        <dbReference type="ARBA" id="ARBA00022679"/>
    </source>
</evidence>
<dbReference type="GO" id="GO:0016212">
    <property type="term" value="F:kynurenine-oxoglutarate transaminase activity"/>
    <property type="evidence" value="ECO:0007669"/>
    <property type="project" value="TreeGrafter"/>
</dbReference>
<gene>
    <name evidence="7" type="ORF">C8261_14720</name>
</gene>
<evidence type="ECO:0000256" key="2">
    <source>
        <dbReference type="ARBA" id="ARBA00007441"/>
    </source>
</evidence>
<evidence type="ECO:0000313" key="8">
    <source>
        <dbReference type="Proteomes" id="UP000241193"/>
    </source>
</evidence>
<organism evidence="7 8">
    <name type="scientific">Pseudothauera lacus</name>
    <dbReference type="NCBI Taxonomy" id="2136175"/>
    <lineage>
        <taxon>Bacteria</taxon>
        <taxon>Pseudomonadati</taxon>
        <taxon>Pseudomonadota</taxon>
        <taxon>Betaproteobacteria</taxon>
        <taxon>Rhodocyclales</taxon>
        <taxon>Zoogloeaceae</taxon>
        <taxon>Pseudothauera</taxon>
    </lineage>
</organism>
<dbReference type="InterPro" id="IPR015424">
    <property type="entry name" value="PyrdxlP-dep_Trfase"/>
</dbReference>
<dbReference type="PANTHER" id="PTHR43807">
    <property type="entry name" value="FI04487P"/>
    <property type="match status" value="1"/>
</dbReference>
<comment type="cofactor">
    <cofactor evidence="1">
        <name>pyridoxal 5'-phosphate</name>
        <dbReference type="ChEBI" id="CHEBI:597326"/>
    </cofactor>
</comment>
<dbReference type="GO" id="GO:0030170">
    <property type="term" value="F:pyridoxal phosphate binding"/>
    <property type="evidence" value="ECO:0007669"/>
    <property type="project" value="InterPro"/>
</dbReference>
<dbReference type="Proteomes" id="UP000241193">
    <property type="component" value="Unassembled WGS sequence"/>
</dbReference>
<dbReference type="AlphaFoldDB" id="A0A2T4ICI8"/>
<dbReference type="OrthoDB" id="9763453at2"/>
<evidence type="ECO:0000256" key="1">
    <source>
        <dbReference type="ARBA" id="ARBA00001933"/>
    </source>
</evidence>
<evidence type="ECO:0000256" key="3">
    <source>
        <dbReference type="ARBA" id="ARBA00022576"/>
    </source>
</evidence>
<dbReference type="InterPro" id="IPR051326">
    <property type="entry name" value="Kynurenine-oxoglutarate_AT"/>
</dbReference>
<dbReference type="NCBIfam" id="NF009079">
    <property type="entry name" value="PRK12414.1"/>
    <property type="match status" value="1"/>
</dbReference>
<dbReference type="PANTHER" id="PTHR43807:SF20">
    <property type="entry name" value="FI04487P"/>
    <property type="match status" value="1"/>
</dbReference>
<dbReference type="InterPro" id="IPR015422">
    <property type="entry name" value="PyrdxlP-dep_Trfase_small"/>
</dbReference>
<evidence type="ECO:0000256" key="5">
    <source>
        <dbReference type="ARBA" id="ARBA00022898"/>
    </source>
</evidence>
<dbReference type="Pfam" id="PF00155">
    <property type="entry name" value="Aminotran_1_2"/>
    <property type="match status" value="1"/>
</dbReference>
<sequence>MPSFPAPVVSRLPAVGTTIFTVMSRMAQECGAINLSQGYPDFNAGDVLFERVAHWMRAGHNQYPPMAGVAVLREAIARKIETLYGTAYDVDSEITVTAGATQALFTAVAALVHPGDEVIVFEPVYDSYAPAIELQGGKVVRLRLAAPDYRPDWAAVAAAISPRTRMIMINSPHNPTATVWTADDMAQLAALTRDTGIVVVSDEVYEHIVFDGARHESCARHPELAARSLIVSSFGKTYHITGWKVGYVAAPRELMAEFRKVHQFNVFTVNTPVQYALADYMADPGRHLGLAAFYQAKRDFFRAALAASRFELLPSRGTYFQLARYAAISERPDTAFCEYLTREVGVAAIPVSAFFADGHDDRVVRFCFAKNEDTLARACERLQRV</sequence>
<dbReference type="InterPro" id="IPR004839">
    <property type="entry name" value="Aminotransferase_I/II_large"/>
</dbReference>
<evidence type="ECO:0000313" key="7">
    <source>
        <dbReference type="EMBL" id="PTD95483.1"/>
    </source>
</evidence>
<dbReference type="FunFam" id="3.40.640.10:FF:000033">
    <property type="entry name" value="Aspartate aminotransferase"/>
    <property type="match status" value="1"/>
</dbReference>
<comment type="caution">
    <text evidence="7">The sequence shown here is derived from an EMBL/GenBank/DDBJ whole genome shotgun (WGS) entry which is preliminary data.</text>
</comment>
<feature type="domain" description="Aminotransferase class I/classII large" evidence="6">
    <location>
        <begin position="33"/>
        <end position="382"/>
    </location>
</feature>
<keyword evidence="5" id="KW-0663">Pyridoxal phosphate</keyword>
<proteinExistence type="inferred from homology"/>
<dbReference type="Gene3D" id="3.90.1150.10">
    <property type="entry name" value="Aspartate Aminotransferase, domain 1"/>
    <property type="match status" value="1"/>
</dbReference>
<dbReference type="CDD" id="cd00609">
    <property type="entry name" value="AAT_like"/>
    <property type="match status" value="1"/>
</dbReference>
<accession>A0A2T4ICI8</accession>